<evidence type="ECO:0000313" key="2">
    <source>
        <dbReference type="EMBL" id="MDG0858918.1"/>
    </source>
</evidence>
<dbReference type="InterPro" id="IPR023896">
    <property type="entry name" value="LTA_DltD"/>
</dbReference>
<feature type="transmembrane region" description="Helical" evidence="1">
    <location>
        <begin position="6"/>
        <end position="27"/>
    </location>
</feature>
<keyword evidence="1" id="KW-0812">Transmembrane</keyword>
<gene>
    <name evidence="2" type="primary">dltD</name>
    <name evidence="2" type="ORF">M4L21_06215</name>
</gene>
<dbReference type="EMBL" id="JAMBPX010000003">
    <property type="protein sequence ID" value="MDG0858918.1"/>
    <property type="molecule type" value="Genomic_DNA"/>
</dbReference>
<keyword evidence="1" id="KW-1133">Transmembrane helix</keyword>
<name>A0A9X4L9E5_9STAP</name>
<dbReference type="PIRSF" id="PIRSF021438">
    <property type="entry name" value="DltD"/>
    <property type="match status" value="1"/>
</dbReference>
<evidence type="ECO:0000313" key="3">
    <source>
        <dbReference type="Proteomes" id="UP001152302"/>
    </source>
</evidence>
<dbReference type="PANTHER" id="PTHR40039">
    <property type="entry name" value="PROTEIN DLTD"/>
    <property type="match status" value="1"/>
</dbReference>
<accession>A0A9X4L9E5</accession>
<dbReference type="RefSeq" id="WP_277581409.1">
    <property type="nucleotide sequence ID" value="NZ_JAMBPV010000004.1"/>
</dbReference>
<dbReference type="AlphaFoldDB" id="A0A9X4L9E5"/>
<sequence length="381" mass="43922">MKLKPFIPIIVSLILFGIFLAIPVNWFTGLINSKTLETQRISLSDQVLKGTLIQDKMYESDAYYPIYGSSELEKDDPFNPAILLNNNKNISEKPFLIGTGGSTDLVNAVELGSQYDNLKGKKMAFIVSPQWFTNNGLTSENFKARISKAQLNQLFKQNNLSPELKQRFAKRLLQFKDAENKPYLEKIAQQPENVTGTYISSFKDNQLKKIELIKAMFPITSSPLSQVKPVTQEGESWKDIQKQAENYGEARTKSNEFGIRDEYWDLIKSHKRKINRDYEFNINSPEFNDLALLVDTLNEADADVKYIILPSNGKWYDHIEIDKDRRQGVYKKINQTIVEHGGEVYDMSDKDYEPYVVSDAVHIGWKGWVYINERIKQHLQE</sequence>
<evidence type="ECO:0000256" key="1">
    <source>
        <dbReference type="SAM" id="Phobius"/>
    </source>
</evidence>
<dbReference type="Proteomes" id="UP001152302">
    <property type="component" value="Unassembled WGS sequence"/>
</dbReference>
<comment type="caution">
    <text evidence="2">The sequence shown here is derived from an EMBL/GenBank/DDBJ whole genome shotgun (WGS) entry which is preliminary data.</text>
</comment>
<proteinExistence type="predicted"/>
<keyword evidence="1" id="KW-0472">Membrane</keyword>
<dbReference type="InterPro" id="IPR006998">
    <property type="entry name" value="DltD"/>
</dbReference>
<organism evidence="2 3">
    <name type="scientific">Staphylococcus equorum</name>
    <dbReference type="NCBI Taxonomy" id="246432"/>
    <lineage>
        <taxon>Bacteria</taxon>
        <taxon>Bacillati</taxon>
        <taxon>Bacillota</taxon>
        <taxon>Bacilli</taxon>
        <taxon>Bacillales</taxon>
        <taxon>Staphylococcaceae</taxon>
        <taxon>Staphylococcus</taxon>
    </lineage>
</organism>
<dbReference type="Pfam" id="PF04914">
    <property type="entry name" value="DltD"/>
    <property type="match status" value="1"/>
</dbReference>
<dbReference type="PANTHER" id="PTHR40039:SF1">
    <property type="entry name" value="PROTEIN DLTD"/>
    <property type="match status" value="1"/>
</dbReference>
<dbReference type="NCBIfam" id="TIGR04092">
    <property type="entry name" value="LTA_DltD"/>
    <property type="match status" value="1"/>
</dbReference>
<reference evidence="2" key="1">
    <citation type="submission" date="2022-05" db="EMBL/GenBank/DDBJ databases">
        <title>Comparative genomics of Staphylococcus equorum isolates.</title>
        <authorList>
            <person name="Luelf R.H."/>
        </authorList>
    </citation>
    <scope>NUCLEOTIDE SEQUENCE</scope>
    <source>
        <strain evidence="2">TMW 2.2343</strain>
    </source>
</reference>
<protein>
    <submittedName>
        <fullName evidence="2">D-alanyl-lipoteichoic acid biosynthesis protein DltD</fullName>
    </submittedName>
</protein>